<feature type="transmembrane region" description="Helical" evidence="1">
    <location>
        <begin position="96"/>
        <end position="116"/>
    </location>
</feature>
<dbReference type="EMBL" id="VOQF01000001">
    <property type="protein sequence ID" value="TXC92821.1"/>
    <property type="molecule type" value="Genomic_DNA"/>
</dbReference>
<feature type="transmembrane region" description="Helical" evidence="1">
    <location>
        <begin position="122"/>
        <end position="142"/>
    </location>
</feature>
<evidence type="ECO:0000313" key="2">
    <source>
        <dbReference type="EMBL" id="TXC92821.1"/>
    </source>
</evidence>
<sequence>MRRHFFAALLSFVMPGLGQVHNHQFTKGIILLVLEHILNKLSNINASLMLSFSGQHTEALHLINYDFALFYPGFYALCAYDSVINSDYNKTSIDHTFAPFWFFLSALLGCFGIFYARYIPMPIITVGLFIICIMLIGTYTYSFNRKIKFLAR</sequence>
<dbReference type="Proteomes" id="UP000321363">
    <property type="component" value="Unassembled WGS sequence"/>
</dbReference>
<evidence type="ECO:0000256" key="1">
    <source>
        <dbReference type="SAM" id="Phobius"/>
    </source>
</evidence>
<organism evidence="2 3">
    <name type="scientific">Metabacillus litoralis</name>
    <dbReference type="NCBI Taxonomy" id="152268"/>
    <lineage>
        <taxon>Bacteria</taxon>
        <taxon>Bacillati</taxon>
        <taxon>Bacillota</taxon>
        <taxon>Bacilli</taxon>
        <taxon>Bacillales</taxon>
        <taxon>Bacillaceae</taxon>
        <taxon>Metabacillus</taxon>
    </lineage>
</organism>
<comment type="caution">
    <text evidence="2">The sequence shown here is derived from an EMBL/GenBank/DDBJ whole genome shotgun (WGS) entry which is preliminary data.</text>
</comment>
<keyword evidence="3" id="KW-1185">Reference proteome</keyword>
<dbReference type="OrthoDB" id="9792998at2"/>
<reference evidence="2 3" key="1">
    <citation type="journal article" date="2005" name="Int. J. Syst. Evol. Microbiol.">
        <title>Bacillus litoralis sp. nov., isolated from a tidal flat of the Yellow Sea in Korea.</title>
        <authorList>
            <person name="Yoon J.H."/>
            <person name="Oh T.K."/>
        </authorList>
    </citation>
    <scope>NUCLEOTIDE SEQUENCE [LARGE SCALE GENOMIC DNA]</scope>
    <source>
        <strain evidence="2 3">SW-211</strain>
    </source>
</reference>
<proteinExistence type="predicted"/>
<dbReference type="AlphaFoldDB" id="A0A5C6W4V2"/>
<accession>A0A5C6W4V2</accession>
<dbReference type="RefSeq" id="WP_146945682.1">
    <property type="nucleotide sequence ID" value="NZ_VOQF01000001.1"/>
</dbReference>
<keyword evidence="1" id="KW-0812">Transmembrane</keyword>
<keyword evidence="1" id="KW-1133">Transmembrane helix</keyword>
<name>A0A5C6W4V2_9BACI</name>
<protein>
    <submittedName>
        <fullName evidence="2">Uncharacterized protein</fullName>
    </submittedName>
</protein>
<evidence type="ECO:0000313" key="3">
    <source>
        <dbReference type="Proteomes" id="UP000321363"/>
    </source>
</evidence>
<keyword evidence="1" id="KW-0472">Membrane</keyword>
<gene>
    <name evidence="2" type="ORF">FS935_01070</name>
</gene>